<comment type="caution">
    <text evidence="1">The sequence shown here is derived from an EMBL/GenBank/DDBJ whole genome shotgun (WGS) entry which is preliminary data.</text>
</comment>
<reference evidence="1 2" key="1">
    <citation type="journal article" date="2023" name="Sci. Data">
        <title>Genome assembly of the Korean intertidal mud-creeper Batillaria attramentaria.</title>
        <authorList>
            <person name="Patra A.K."/>
            <person name="Ho P.T."/>
            <person name="Jun S."/>
            <person name="Lee S.J."/>
            <person name="Kim Y."/>
            <person name="Won Y.J."/>
        </authorList>
    </citation>
    <scope>NUCLEOTIDE SEQUENCE [LARGE SCALE GENOMIC DNA]</scope>
    <source>
        <strain evidence="1">Wonlab-2016</strain>
    </source>
</reference>
<gene>
    <name evidence="1" type="ORF">BaRGS_00009661</name>
</gene>
<dbReference type="AlphaFoldDB" id="A0ABD0LHV7"/>
<name>A0ABD0LHV7_9CAEN</name>
<proteinExistence type="predicted"/>
<sequence length="67" mass="8118">MDEDLTRRECWRERQCARVFFHPYQSHDLQHYFSFPATSHLLTANYAMQLRWVGALLIPFWNDPNCS</sequence>
<evidence type="ECO:0000313" key="2">
    <source>
        <dbReference type="Proteomes" id="UP001519460"/>
    </source>
</evidence>
<protein>
    <submittedName>
        <fullName evidence="1">Uncharacterized protein</fullName>
    </submittedName>
</protein>
<accession>A0ABD0LHV7</accession>
<keyword evidence="2" id="KW-1185">Reference proteome</keyword>
<dbReference type="EMBL" id="JACVVK020000046">
    <property type="protein sequence ID" value="KAK7499114.1"/>
    <property type="molecule type" value="Genomic_DNA"/>
</dbReference>
<organism evidence="1 2">
    <name type="scientific">Batillaria attramentaria</name>
    <dbReference type="NCBI Taxonomy" id="370345"/>
    <lineage>
        <taxon>Eukaryota</taxon>
        <taxon>Metazoa</taxon>
        <taxon>Spiralia</taxon>
        <taxon>Lophotrochozoa</taxon>
        <taxon>Mollusca</taxon>
        <taxon>Gastropoda</taxon>
        <taxon>Caenogastropoda</taxon>
        <taxon>Sorbeoconcha</taxon>
        <taxon>Cerithioidea</taxon>
        <taxon>Batillariidae</taxon>
        <taxon>Batillaria</taxon>
    </lineage>
</organism>
<evidence type="ECO:0000313" key="1">
    <source>
        <dbReference type="EMBL" id="KAK7499114.1"/>
    </source>
</evidence>
<dbReference type="Proteomes" id="UP001519460">
    <property type="component" value="Unassembled WGS sequence"/>
</dbReference>